<feature type="transmembrane region" description="Helical" evidence="6">
    <location>
        <begin position="363"/>
        <end position="383"/>
    </location>
</feature>
<keyword evidence="4 6" id="KW-0472">Membrane</keyword>
<dbReference type="PANTHER" id="PTHR24064">
    <property type="entry name" value="SOLUTE CARRIER FAMILY 22 MEMBER"/>
    <property type="match status" value="1"/>
</dbReference>
<dbReference type="InterPro" id="IPR005829">
    <property type="entry name" value="Sugar_transporter_CS"/>
</dbReference>
<feature type="transmembrane region" description="Helical" evidence="6">
    <location>
        <begin position="490"/>
        <end position="508"/>
    </location>
</feature>
<feature type="transmembrane region" description="Helical" evidence="6">
    <location>
        <begin position="216"/>
        <end position="236"/>
    </location>
</feature>
<evidence type="ECO:0000313" key="8">
    <source>
        <dbReference type="Proteomes" id="UP000035681"/>
    </source>
</evidence>
<dbReference type="WBParaSite" id="SSTP_0000308700.1">
    <property type="protein sequence ID" value="SSTP_0000308700.1"/>
    <property type="gene ID" value="SSTP_0000308700"/>
</dbReference>
<reference evidence="9" key="1">
    <citation type="submission" date="2015-08" db="UniProtKB">
        <authorList>
            <consortium name="WormBaseParasite"/>
        </authorList>
    </citation>
    <scope>IDENTIFICATION</scope>
</reference>
<feature type="transmembrane region" description="Helical" evidence="6">
    <location>
        <begin position="321"/>
        <end position="343"/>
    </location>
</feature>
<dbReference type="PROSITE" id="PS00216">
    <property type="entry name" value="SUGAR_TRANSPORT_1"/>
    <property type="match status" value="1"/>
</dbReference>
<evidence type="ECO:0000256" key="2">
    <source>
        <dbReference type="ARBA" id="ARBA00022692"/>
    </source>
</evidence>
<comment type="subcellular location">
    <subcellularLocation>
        <location evidence="1">Membrane</location>
        <topology evidence="1">Multi-pass membrane protein</topology>
    </subcellularLocation>
</comment>
<evidence type="ECO:0000256" key="5">
    <source>
        <dbReference type="SAM" id="MobiDB-lite"/>
    </source>
</evidence>
<dbReference type="STRING" id="6248.A0A0K0E0S5"/>
<dbReference type="GO" id="GO:0022857">
    <property type="term" value="F:transmembrane transporter activity"/>
    <property type="evidence" value="ECO:0007669"/>
    <property type="project" value="InterPro"/>
</dbReference>
<accession>A0A0K0E0S5</accession>
<feature type="transmembrane region" description="Helical" evidence="6">
    <location>
        <begin position="41"/>
        <end position="62"/>
    </location>
</feature>
<evidence type="ECO:0000259" key="7">
    <source>
        <dbReference type="PROSITE" id="PS50850"/>
    </source>
</evidence>
<dbReference type="WBParaSite" id="TCONS_00002203.p1">
    <property type="protein sequence ID" value="TCONS_00002203.p1"/>
    <property type="gene ID" value="XLOC_002086"/>
</dbReference>
<feature type="transmembrane region" description="Helical" evidence="6">
    <location>
        <begin position="464"/>
        <end position="484"/>
    </location>
</feature>
<dbReference type="InterPro" id="IPR020846">
    <property type="entry name" value="MFS_dom"/>
</dbReference>
<dbReference type="InterPro" id="IPR036259">
    <property type="entry name" value="MFS_trans_sf"/>
</dbReference>
<evidence type="ECO:0000256" key="4">
    <source>
        <dbReference type="ARBA" id="ARBA00023136"/>
    </source>
</evidence>
<feature type="region of interest" description="Disordered" evidence="5">
    <location>
        <begin position="1"/>
        <end position="25"/>
    </location>
</feature>
<feature type="transmembrane region" description="Helical" evidence="6">
    <location>
        <begin position="395"/>
        <end position="416"/>
    </location>
</feature>
<dbReference type="Proteomes" id="UP000035681">
    <property type="component" value="Unplaced"/>
</dbReference>
<name>A0A0K0E0S5_STRER</name>
<keyword evidence="2 6" id="KW-0812">Transmembrane</keyword>
<dbReference type="AlphaFoldDB" id="A0A0K0E0S5"/>
<proteinExistence type="predicted"/>
<evidence type="ECO:0000256" key="3">
    <source>
        <dbReference type="ARBA" id="ARBA00022989"/>
    </source>
</evidence>
<feature type="compositionally biased region" description="Polar residues" evidence="5">
    <location>
        <begin position="1"/>
        <end position="11"/>
    </location>
</feature>
<evidence type="ECO:0000256" key="1">
    <source>
        <dbReference type="ARBA" id="ARBA00004141"/>
    </source>
</evidence>
<evidence type="ECO:0000256" key="6">
    <source>
        <dbReference type="SAM" id="Phobius"/>
    </source>
</evidence>
<dbReference type="GO" id="GO:0016020">
    <property type="term" value="C:membrane"/>
    <property type="evidence" value="ECO:0007669"/>
    <property type="project" value="UniProtKB-SubCell"/>
</dbReference>
<evidence type="ECO:0000313" key="9">
    <source>
        <dbReference type="WBParaSite" id="SSTP_0000308700.1"/>
    </source>
</evidence>
<feature type="domain" description="Major facilitator superfamily (MFS) profile" evidence="7">
    <location>
        <begin position="42"/>
        <end position="512"/>
    </location>
</feature>
<feature type="transmembrane region" description="Helical" evidence="6">
    <location>
        <begin position="184"/>
        <end position="204"/>
    </location>
</feature>
<feature type="region of interest" description="Disordered" evidence="5">
    <location>
        <begin position="532"/>
        <end position="562"/>
    </location>
</feature>
<organism evidence="9">
    <name type="scientific">Strongyloides stercoralis</name>
    <name type="common">Threadworm</name>
    <dbReference type="NCBI Taxonomy" id="6248"/>
    <lineage>
        <taxon>Eukaryota</taxon>
        <taxon>Metazoa</taxon>
        <taxon>Ecdysozoa</taxon>
        <taxon>Nematoda</taxon>
        <taxon>Chromadorea</taxon>
        <taxon>Rhabditida</taxon>
        <taxon>Tylenchina</taxon>
        <taxon>Panagrolaimomorpha</taxon>
        <taxon>Strongyloidoidea</taxon>
        <taxon>Strongyloididae</taxon>
        <taxon>Strongyloides</taxon>
    </lineage>
</organism>
<keyword evidence="8" id="KW-1185">Reference proteome</keyword>
<feature type="transmembrane region" description="Helical" evidence="6">
    <location>
        <begin position="159"/>
        <end position="178"/>
    </location>
</feature>
<dbReference type="Pfam" id="PF00083">
    <property type="entry name" value="Sugar_tr"/>
    <property type="match status" value="1"/>
</dbReference>
<evidence type="ECO:0000313" key="10">
    <source>
        <dbReference type="WBParaSite" id="TCONS_00002203.p1"/>
    </source>
</evidence>
<dbReference type="InterPro" id="IPR005828">
    <property type="entry name" value="MFS_sugar_transport-like"/>
</dbReference>
<dbReference type="PROSITE" id="PS50850">
    <property type="entry name" value="MFS"/>
    <property type="match status" value="1"/>
</dbReference>
<dbReference type="SUPFAM" id="SSF103473">
    <property type="entry name" value="MFS general substrate transporter"/>
    <property type="match status" value="1"/>
</dbReference>
<feature type="transmembrane region" description="Helical" evidence="6">
    <location>
        <begin position="428"/>
        <end position="452"/>
    </location>
</feature>
<keyword evidence="3 6" id="KW-1133">Transmembrane helix</keyword>
<protein>
    <submittedName>
        <fullName evidence="9 10">MFS domain-containing protein</fullName>
    </submittedName>
</protein>
<dbReference type="Gene3D" id="1.20.1250.20">
    <property type="entry name" value="MFS general substrate transporter like domains"/>
    <property type="match status" value="1"/>
</dbReference>
<sequence>MSSTTTGNQPSKELEPLSEGKTTTTEGKKVEFEDFIKRGKYTYILCGLLQFMILFQNGNMIYMTFAGLPPRITSCGVKNFTALEWDNKKICDFITNPKESRNCTPTTEGDFLSVNREWNYYCGKDALAVKSSTSSQMFGIIIGSIAGGQLSDLYGRKKVMFISLLLCITFVIISSFAQDLTQLTIIRGFVQFFNGMIVTINGVFIVENVPKNDRIWIYNVFTWSPNTVLFAIVAYFSGEWRMLARVTAILSIPAVILTFVSAESPRWLIQKGRIEAAKAEIKKICKINGRDIGEDVINEFVDSEHEKNSSKGKSATKRYSFYHLFYTWKFTTYSIILATTFFVASLGNYGTMFNMEKLSGSVYTNSILMGSLRYLLNLVVAFADTRFLWLGRRHILSSSCYAIGSAALLIVLIISLNMKESLELGLRILQILVVAFTSQLYVTSGIVSAELFPTQVRNLSYSTLQTCSRIGVFLAPYLFVLSAIFDSAPYVTLAIITLAVGTSYILFIPETKGHPLKNEMPGPEERICSKTKKRPILKGPEDEAAERILTGEGNDTTTTTNK</sequence>